<dbReference type="OrthoDB" id="3402439at2"/>
<name>A0A1C4WKQ9_9ACTN</name>
<evidence type="ECO:0000313" key="2">
    <source>
        <dbReference type="EMBL" id="SCE96876.1"/>
    </source>
</evidence>
<evidence type="ECO:0000256" key="1">
    <source>
        <dbReference type="SAM" id="MobiDB-lite"/>
    </source>
</evidence>
<feature type="region of interest" description="Disordered" evidence="1">
    <location>
        <begin position="80"/>
        <end position="112"/>
    </location>
</feature>
<sequence>MPRPGVLGRGTAGRFRSVTAGYGLFMDTNNTAHLVGGPRDGSTHDTGGDALVELEIDGMMHRYIKTTKHEDGRPLYNYDGMVAPDGGEPGVEDPAARVASPRADAQGHGGTH</sequence>
<accession>A0A1C4WKQ9</accession>
<dbReference type="EMBL" id="LT607412">
    <property type="protein sequence ID" value="SCE96876.1"/>
    <property type="molecule type" value="Genomic_DNA"/>
</dbReference>
<organism evidence="2 3">
    <name type="scientific">Micromonospora coriariae</name>
    <dbReference type="NCBI Taxonomy" id="285665"/>
    <lineage>
        <taxon>Bacteria</taxon>
        <taxon>Bacillati</taxon>
        <taxon>Actinomycetota</taxon>
        <taxon>Actinomycetes</taxon>
        <taxon>Micromonosporales</taxon>
        <taxon>Micromonosporaceae</taxon>
        <taxon>Micromonospora</taxon>
    </lineage>
</organism>
<protein>
    <submittedName>
        <fullName evidence="2">Uncharacterized protein</fullName>
    </submittedName>
</protein>
<evidence type="ECO:0000313" key="3">
    <source>
        <dbReference type="Proteomes" id="UP000198243"/>
    </source>
</evidence>
<dbReference type="RefSeq" id="WP_089019372.1">
    <property type="nucleotide sequence ID" value="NZ_LT607412.1"/>
</dbReference>
<gene>
    <name evidence="2" type="ORF">GA0070607_3805</name>
</gene>
<dbReference type="Proteomes" id="UP000198243">
    <property type="component" value="Chromosome I"/>
</dbReference>
<proteinExistence type="predicted"/>
<reference evidence="3" key="1">
    <citation type="submission" date="2016-06" db="EMBL/GenBank/DDBJ databases">
        <authorList>
            <person name="Varghese N."/>
            <person name="Submissions Spin"/>
        </authorList>
    </citation>
    <scope>NUCLEOTIDE SEQUENCE [LARGE SCALE GENOMIC DNA]</scope>
    <source>
        <strain evidence="3">DSM 44875</strain>
    </source>
</reference>
<dbReference type="AlphaFoldDB" id="A0A1C4WKQ9"/>
<keyword evidence="3" id="KW-1185">Reference proteome</keyword>